<evidence type="ECO:0000313" key="3">
    <source>
        <dbReference type="EMBL" id="CAA9514937.1"/>
    </source>
</evidence>
<dbReference type="SMART" id="SM00471">
    <property type="entry name" value="HDc"/>
    <property type="match status" value="1"/>
</dbReference>
<dbReference type="InterPro" id="IPR006674">
    <property type="entry name" value="HD_domain"/>
</dbReference>
<dbReference type="GO" id="GO:0003676">
    <property type="term" value="F:nucleic acid binding"/>
    <property type="evidence" value="ECO:0007669"/>
    <property type="project" value="InterPro"/>
</dbReference>
<evidence type="ECO:0000256" key="1">
    <source>
        <dbReference type="ARBA" id="ARBA00022801"/>
    </source>
</evidence>
<organism evidence="3">
    <name type="scientific">uncultured Solirubrobacteraceae bacterium</name>
    <dbReference type="NCBI Taxonomy" id="1162706"/>
    <lineage>
        <taxon>Bacteria</taxon>
        <taxon>Bacillati</taxon>
        <taxon>Actinomycetota</taxon>
        <taxon>Thermoleophilia</taxon>
        <taxon>Solirubrobacterales</taxon>
        <taxon>Solirubrobacteraceae</taxon>
        <taxon>environmental samples</taxon>
    </lineage>
</organism>
<dbReference type="Pfam" id="PF01336">
    <property type="entry name" value="tRNA_anti-codon"/>
    <property type="match status" value="1"/>
</dbReference>
<keyword evidence="1" id="KW-0378">Hydrolase</keyword>
<feature type="domain" description="HD/PDEase" evidence="2">
    <location>
        <begin position="172"/>
        <end position="301"/>
    </location>
</feature>
<dbReference type="InterPro" id="IPR004365">
    <property type="entry name" value="NA-bd_OB_tRNA"/>
</dbReference>
<dbReference type="NCBIfam" id="TIGR00277">
    <property type="entry name" value="HDIG"/>
    <property type="match status" value="1"/>
</dbReference>
<name>A0A6J4T6X7_9ACTN</name>
<dbReference type="InterPro" id="IPR050798">
    <property type="entry name" value="YhaM_exoribonuc/phosphodiest"/>
</dbReference>
<dbReference type="PANTHER" id="PTHR37294:SF1">
    <property type="entry name" value="3'-5' EXORIBONUCLEASE YHAM"/>
    <property type="match status" value="1"/>
</dbReference>
<dbReference type="Gene3D" id="1.10.3210.10">
    <property type="entry name" value="Hypothetical protein af1432"/>
    <property type="match status" value="1"/>
</dbReference>
<evidence type="ECO:0000259" key="2">
    <source>
        <dbReference type="SMART" id="SM00471"/>
    </source>
</evidence>
<dbReference type="CDD" id="cd00077">
    <property type="entry name" value="HDc"/>
    <property type="match status" value="1"/>
</dbReference>
<gene>
    <name evidence="3" type="ORF">AVDCRST_MAG53-3028</name>
</gene>
<dbReference type="InterPro" id="IPR006675">
    <property type="entry name" value="HDIG_dom"/>
</dbReference>
<dbReference type="PANTHER" id="PTHR37294">
    <property type="entry name" value="3'-5' EXORIBONUCLEASE YHAM"/>
    <property type="match status" value="1"/>
</dbReference>
<dbReference type="InterPro" id="IPR003607">
    <property type="entry name" value="HD/PDEase_dom"/>
</dbReference>
<dbReference type="SUPFAM" id="SSF109604">
    <property type="entry name" value="HD-domain/PDEase-like"/>
    <property type="match status" value="1"/>
</dbReference>
<dbReference type="InterPro" id="IPR012340">
    <property type="entry name" value="NA-bd_OB-fold"/>
</dbReference>
<dbReference type="Gene3D" id="2.40.50.140">
    <property type="entry name" value="Nucleic acid-binding proteins"/>
    <property type="match status" value="1"/>
</dbReference>
<protein>
    <submittedName>
        <fullName evidence="3">3'-&gt;5' exoribonuclease Bsu YhaM</fullName>
    </submittedName>
</protein>
<reference evidence="3" key="1">
    <citation type="submission" date="2020-02" db="EMBL/GenBank/DDBJ databases">
        <authorList>
            <person name="Meier V. D."/>
        </authorList>
    </citation>
    <scope>NUCLEOTIDE SEQUENCE</scope>
    <source>
        <strain evidence="3">AVDCRST_MAG53</strain>
    </source>
</reference>
<dbReference type="AlphaFoldDB" id="A0A6J4T6X7"/>
<sequence length="303" mass="32705">MGRVPTPQPDEATGATSTVATLRAGDAIDAIFACTRKDRLTTKSGAPYLSLELRDRTGALPGRVFKDADRLAGRFERGQLVRVRGRVERFRQELQLEVENIATAPAGSGDPTRFLPVAYRDLDELDGFLEHLAGEVHDPGYSRFLGRLLGDAELRAAWRLAPCAPRAGHHAYLGGLLEHTVAVATLAQEACQLHPKLNSDLLLTAALVHDLGKTREYAYGAEIALSEEGRLLGHVALGLRLLEERGSDLDAPRRLQLGHCVLTHHGADAAPQRRFGSAEALALFRVNALDASVKGALEHGLGT</sequence>
<dbReference type="Pfam" id="PF01966">
    <property type="entry name" value="HD"/>
    <property type="match status" value="1"/>
</dbReference>
<dbReference type="GO" id="GO:0016787">
    <property type="term" value="F:hydrolase activity"/>
    <property type="evidence" value="ECO:0007669"/>
    <property type="project" value="UniProtKB-KW"/>
</dbReference>
<dbReference type="CDD" id="cd04492">
    <property type="entry name" value="YhaM_OBF_like"/>
    <property type="match status" value="1"/>
</dbReference>
<accession>A0A6J4T6X7</accession>
<dbReference type="EMBL" id="CADCVR010000090">
    <property type="protein sequence ID" value="CAA9514937.1"/>
    <property type="molecule type" value="Genomic_DNA"/>
</dbReference>
<dbReference type="GO" id="GO:0031125">
    <property type="term" value="P:rRNA 3'-end processing"/>
    <property type="evidence" value="ECO:0007669"/>
    <property type="project" value="TreeGrafter"/>
</dbReference>
<proteinExistence type="predicted"/>